<dbReference type="SUPFAM" id="SSF53474">
    <property type="entry name" value="alpha/beta-Hydrolases"/>
    <property type="match status" value="1"/>
</dbReference>
<dbReference type="GO" id="GO:0016746">
    <property type="term" value="F:acyltransferase activity"/>
    <property type="evidence" value="ECO:0007669"/>
    <property type="project" value="UniProtKB-KW"/>
</dbReference>
<dbReference type="InterPro" id="IPR050228">
    <property type="entry name" value="Carboxylesterase_BioH"/>
</dbReference>
<accession>A0A378HYK8</accession>
<keyword evidence="2" id="KW-0012">Acyltransferase</keyword>
<evidence type="ECO:0000313" key="3">
    <source>
        <dbReference type="Proteomes" id="UP000254968"/>
    </source>
</evidence>
<keyword evidence="2" id="KW-0808">Transferase</keyword>
<dbReference type="PANTHER" id="PTHR43194:SF2">
    <property type="entry name" value="PEROXISOMAL MEMBRANE PROTEIN LPX1"/>
    <property type="match status" value="1"/>
</dbReference>
<keyword evidence="3" id="KW-1185">Reference proteome</keyword>
<organism evidence="2 3">
    <name type="scientific">Legionella beliardensis</name>
    <dbReference type="NCBI Taxonomy" id="91822"/>
    <lineage>
        <taxon>Bacteria</taxon>
        <taxon>Pseudomonadati</taxon>
        <taxon>Pseudomonadota</taxon>
        <taxon>Gammaproteobacteria</taxon>
        <taxon>Legionellales</taxon>
        <taxon>Legionellaceae</taxon>
        <taxon>Legionella</taxon>
    </lineage>
</organism>
<evidence type="ECO:0000259" key="1">
    <source>
        <dbReference type="Pfam" id="PF12697"/>
    </source>
</evidence>
<feature type="domain" description="AB hydrolase-1" evidence="1">
    <location>
        <begin position="30"/>
        <end position="262"/>
    </location>
</feature>
<dbReference type="InterPro" id="IPR029058">
    <property type="entry name" value="AB_hydrolase_fold"/>
</dbReference>
<proteinExistence type="predicted"/>
<dbReference type="InterPro" id="IPR000073">
    <property type="entry name" value="AB_hydrolase_1"/>
</dbReference>
<protein>
    <submittedName>
        <fullName evidence="2">Hydrolases or acyltransferases (Alpha/beta hydrolase superfamily)</fullName>
    </submittedName>
</protein>
<dbReference type="OrthoDB" id="9796770at2"/>
<gene>
    <name evidence="2" type="ORF">NCTC13315_00509</name>
</gene>
<name>A0A378HYK8_9GAMM</name>
<reference evidence="2 3" key="1">
    <citation type="submission" date="2018-06" db="EMBL/GenBank/DDBJ databases">
        <authorList>
            <consortium name="Pathogen Informatics"/>
            <person name="Doyle S."/>
        </authorList>
    </citation>
    <scope>NUCLEOTIDE SEQUENCE [LARGE SCALE GENOMIC DNA]</scope>
    <source>
        <strain evidence="2 3">NCTC13315</strain>
    </source>
</reference>
<keyword evidence="2" id="KW-0378">Hydrolase</keyword>
<dbReference type="Gene3D" id="3.40.50.1820">
    <property type="entry name" value="alpha/beta hydrolase"/>
    <property type="match status" value="1"/>
</dbReference>
<dbReference type="EMBL" id="UGNV01000001">
    <property type="protein sequence ID" value="STX27987.1"/>
    <property type="molecule type" value="Genomic_DNA"/>
</dbReference>
<dbReference type="Proteomes" id="UP000254968">
    <property type="component" value="Unassembled WGS sequence"/>
</dbReference>
<sequence>MSNQLNYFYDENQVRFNLLSTRGKESINWLFFPGGPGVDSSYLFDLVNLLNLPGNVWLIDLPGNGSHGVNYENFDKWLDIFLPTVQKFANPVLVGHSFGGMLPLLYPELETILAGLVILNSAPGLWLEAAVKKANELNLPDLSLEMQTFTENPTQETFNQALAACMPYYFPKESLVIGQEKLLNVPINFMSAVWWQRKAFATNFNAKWIPNSVPTLIVSAEFDAICPAALFMEDKRFERLNISKHYIEKAGHLPWLEKPNEINHLFENFLANLHLSQL</sequence>
<dbReference type="AlphaFoldDB" id="A0A378HYK8"/>
<dbReference type="GO" id="GO:0016787">
    <property type="term" value="F:hydrolase activity"/>
    <property type="evidence" value="ECO:0007669"/>
    <property type="project" value="UniProtKB-KW"/>
</dbReference>
<dbReference type="Pfam" id="PF12697">
    <property type="entry name" value="Abhydrolase_6"/>
    <property type="match status" value="1"/>
</dbReference>
<evidence type="ECO:0000313" key="2">
    <source>
        <dbReference type="EMBL" id="STX27987.1"/>
    </source>
</evidence>
<dbReference type="RefSeq" id="WP_115301770.1">
    <property type="nucleotide sequence ID" value="NZ_CAAAHO010000006.1"/>
</dbReference>
<dbReference type="PANTHER" id="PTHR43194">
    <property type="entry name" value="HYDROLASE ALPHA/BETA FOLD FAMILY"/>
    <property type="match status" value="1"/>
</dbReference>